<dbReference type="InterPro" id="IPR026017">
    <property type="entry name" value="Lumazine-bd_dom"/>
</dbReference>
<name>A0A1I0XYJ5_9FIRM</name>
<evidence type="ECO:0000256" key="2">
    <source>
        <dbReference type="ARBA" id="ARBA00002803"/>
    </source>
</evidence>
<dbReference type="NCBIfam" id="NF006767">
    <property type="entry name" value="PRK09289.1"/>
    <property type="match status" value="1"/>
</dbReference>
<dbReference type="Gene3D" id="2.40.30.20">
    <property type="match status" value="2"/>
</dbReference>
<proteinExistence type="predicted"/>
<dbReference type="Pfam" id="PF00677">
    <property type="entry name" value="Lum_binding"/>
    <property type="match status" value="2"/>
</dbReference>
<sequence>MFTGIVEEMGTYLKKTSTGEDYTIRIGAKLVLEGSKIGDSIAVNGICLTVVNMGNDYFEADVMPETLQKSSLGQLSVGDKVNLERAMPLNGRFGGHIVSGHIDSTGNILSIKEDKNAVWFEIGCEKKVLKYIVEKGSVTLDGISLTVAKVLDDSFKVSIIPHTLSQTVLGEKKRGSLINIENDILGKYVERLINLKNDDERESKSTLSESFLLENGFL</sequence>
<dbReference type="OrthoDB" id="9788537at2"/>
<evidence type="ECO:0000313" key="13">
    <source>
        <dbReference type="EMBL" id="SFB05974.1"/>
    </source>
</evidence>
<comment type="pathway">
    <text evidence="3">Cofactor biosynthesis; riboflavin biosynthesis; riboflavin from 2-hydroxy-3-oxobutyl phosphate and 5-amino-6-(D-ribitylamino)uracil: step 2/2.</text>
</comment>
<keyword evidence="9" id="KW-0677">Repeat</keyword>
<evidence type="ECO:0000256" key="8">
    <source>
        <dbReference type="ARBA" id="ARBA00022679"/>
    </source>
</evidence>
<dbReference type="PROSITE" id="PS51177">
    <property type="entry name" value="LUMAZINE_BIND"/>
    <property type="match status" value="2"/>
</dbReference>
<dbReference type="PANTHER" id="PTHR21098">
    <property type="entry name" value="RIBOFLAVIN SYNTHASE ALPHA CHAIN"/>
    <property type="match status" value="1"/>
</dbReference>
<dbReference type="SUPFAM" id="SSF63380">
    <property type="entry name" value="Riboflavin synthase domain-like"/>
    <property type="match status" value="2"/>
</dbReference>
<dbReference type="FunFam" id="2.40.30.20:FF:000003">
    <property type="entry name" value="Riboflavin synthase, alpha subunit"/>
    <property type="match status" value="1"/>
</dbReference>
<reference evidence="13 14" key="1">
    <citation type="submission" date="2016-10" db="EMBL/GenBank/DDBJ databases">
        <authorList>
            <person name="de Groot N.N."/>
        </authorList>
    </citation>
    <scope>NUCLEOTIDE SEQUENCE [LARGE SCALE GENOMIC DNA]</scope>
    <source>
        <strain evidence="13 14">DSM 5522</strain>
    </source>
</reference>
<dbReference type="PANTHER" id="PTHR21098:SF12">
    <property type="entry name" value="RIBOFLAVIN SYNTHASE"/>
    <property type="match status" value="1"/>
</dbReference>
<organism evidence="13 14">
    <name type="scientific">Acetitomaculum ruminis DSM 5522</name>
    <dbReference type="NCBI Taxonomy" id="1120918"/>
    <lineage>
        <taxon>Bacteria</taxon>
        <taxon>Bacillati</taxon>
        <taxon>Bacillota</taxon>
        <taxon>Clostridia</taxon>
        <taxon>Lachnospirales</taxon>
        <taxon>Lachnospiraceae</taxon>
        <taxon>Acetitomaculum</taxon>
    </lineage>
</organism>
<dbReference type="GO" id="GO:0004746">
    <property type="term" value="F:riboflavin synthase activity"/>
    <property type="evidence" value="ECO:0007669"/>
    <property type="project" value="UniProtKB-UniRule"/>
</dbReference>
<feature type="repeat" description="Lumazine-binding" evidence="11">
    <location>
        <begin position="1"/>
        <end position="96"/>
    </location>
</feature>
<dbReference type="STRING" id="1120918.SAMN05216249_10825"/>
<dbReference type="InterPro" id="IPR023366">
    <property type="entry name" value="ATP_synth_asu-like_sf"/>
</dbReference>
<gene>
    <name evidence="13" type="ORF">SAMN05216249_10825</name>
</gene>
<keyword evidence="14" id="KW-1185">Reference proteome</keyword>
<dbReference type="NCBIfam" id="TIGR00187">
    <property type="entry name" value="ribE"/>
    <property type="match status" value="1"/>
</dbReference>
<dbReference type="InterPro" id="IPR001783">
    <property type="entry name" value="Lumazine-bd"/>
</dbReference>
<evidence type="ECO:0000256" key="11">
    <source>
        <dbReference type="PROSITE-ProRule" id="PRU00524"/>
    </source>
</evidence>
<feature type="domain" description="Lumazine-binding" evidence="12">
    <location>
        <begin position="1"/>
        <end position="96"/>
    </location>
</feature>
<keyword evidence="7" id="KW-0686">Riboflavin biosynthesis</keyword>
<feature type="domain" description="Lumazine-binding" evidence="12">
    <location>
        <begin position="97"/>
        <end position="193"/>
    </location>
</feature>
<dbReference type="NCBIfam" id="NF009566">
    <property type="entry name" value="PRK13020.1"/>
    <property type="match status" value="1"/>
</dbReference>
<evidence type="ECO:0000256" key="4">
    <source>
        <dbReference type="ARBA" id="ARBA00011233"/>
    </source>
</evidence>
<comment type="catalytic activity">
    <reaction evidence="1">
        <text>2 6,7-dimethyl-8-(1-D-ribityl)lumazine + H(+) = 5-amino-6-(D-ribitylamino)uracil + riboflavin</text>
        <dbReference type="Rhea" id="RHEA:20772"/>
        <dbReference type="ChEBI" id="CHEBI:15378"/>
        <dbReference type="ChEBI" id="CHEBI:15934"/>
        <dbReference type="ChEBI" id="CHEBI:57986"/>
        <dbReference type="ChEBI" id="CHEBI:58201"/>
        <dbReference type="EC" id="2.5.1.9"/>
    </reaction>
</comment>
<evidence type="ECO:0000256" key="1">
    <source>
        <dbReference type="ARBA" id="ARBA00000968"/>
    </source>
</evidence>
<protein>
    <recommendedName>
        <fullName evidence="6 10">Riboflavin synthase</fullName>
        <ecNumber evidence="5 10">2.5.1.9</ecNumber>
    </recommendedName>
</protein>
<keyword evidence="8" id="KW-0808">Transferase</keyword>
<accession>A0A1I0XYJ5</accession>
<dbReference type="InterPro" id="IPR017938">
    <property type="entry name" value="Riboflavin_synthase-like_b-brl"/>
</dbReference>
<dbReference type="CDD" id="cd00402">
    <property type="entry name" value="Riboflavin_synthase_like"/>
    <property type="match status" value="1"/>
</dbReference>
<evidence type="ECO:0000256" key="6">
    <source>
        <dbReference type="ARBA" id="ARBA00013950"/>
    </source>
</evidence>
<dbReference type="Proteomes" id="UP000198838">
    <property type="component" value="Unassembled WGS sequence"/>
</dbReference>
<dbReference type="EC" id="2.5.1.9" evidence="5 10"/>
<evidence type="ECO:0000313" key="14">
    <source>
        <dbReference type="Proteomes" id="UP000198838"/>
    </source>
</evidence>
<dbReference type="AlphaFoldDB" id="A0A1I0XYJ5"/>
<dbReference type="RefSeq" id="WP_092871972.1">
    <property type="nucleotide sequence ID" value="NZ_FOJY01000008.1"/>
</dbReference>
<evidence type="ECO:0000256" key="7">
    <source>
        <dbReference type="ARBA" id="ARBA00022619"/>
    </source>
</evidence>
<dbReference type="PIRSF" id="PIRSF000498">
    <property type="entry name" value="Riboflavin_syn_A"/>
    <property type="match status" value="1"/>
</dbReference>
<evidence type="ECO:0000256" key="3">
    <source>
        <dbReference type="ARBA" id="ARBA00004887"/>
    </source>
</evidence>
<evidence type="ECO:0000256" key="10">
    <source>
        <dbReference type="NCBIfam" id="TIGR00187"/>
    </source>
</evidence>
<comment type="function">
    <text evidence="2">Catalyzes the dismutation of two molecules of 6,7-dimethyl-8-ribityllumazine, resulting in the formation of riboflavin and 5-amino-6-(D-ribitylamino)uracil.</text>
</comment>
<dbReference type="EMBL" id="FOJY01000008">
    <property type="protein sequence ID" value="SFB05974.1"/>
    <property type="molecule type" value="Genomic_DNA"/>
</dbReference>
<dbReference type="GO" id="GO:0009231">
    <property type="term" value="P:riboflavin biosynthetic process"/>
    <property type="evidence" value="ECO:0007669"/>
    <property type="project" value="UniProtKB-KW"/>
</dbReference>
<dbReference type="FunFam" id="2.40.30.20:FF:000004">
    <property type="entry name" value="Riboflavin synthase, alpha subunit"/>
    <property type="match status" value="1"/>
</dbReference>
<feature type="repeat" description="Lumazine-binding" evidence="11">
    <location>
        <begin position="97"/>
        <end position="193"/>
    </location>
</feature>
<evidence type="ECO:0000256" key="9">
    <source>
        <dbReference type="ARBA" id="ARBA00022737"/>
    </source>
</evidence>
<evidence type="ECO:0000259" key="12">
    <source>
        <dbReference type="PROSITE" id="PS51177"/>
    </source>
</evidence>
<evidence type="ECO:0000256" key="5">
    <source>
        <dbReference type="ARBA" id="ARBA00012827"/>
    </source>
</evidence>
<comment type="subunit">
    <text evidence="4">Homotrimer.</text>
</comment>